<sequence>MENKEITKECLVAKTSRHVTYTYAMLVGLTERGQSLLVMWRCARLRETRLPLNFSPVVAALSRRDRRKNRRDEDEGVAARNACTVPDGDVIKSWPERGHETRTITIPRTEDVASGEGTKAGIYAGREGGSCVFDFPPAGGTVSHGQGRRPSFVHSTSP</sequence>
<evidence type="ECO:0000256" key="1">
    <source>
        <dbReference type="SAM" id="MobiDB-lite"/>
    </source>
</evidence>
<reference evidence="2 3" key="1">
    <citation type="submission" date="2015-07" db="EMBL/GenBank/DDBJ databases">
        <title>The genome of Eufriesea mexicana.</title>
        <authorList>
            <person name="Pan H."/>
            <person name="Kapheim K."/>
        </authorList>
    </citation>
    <scope>NUCLEOTIDE SEQUENCE [LARGE SCALE GENOMIC DNA]</scope>
    <source>
        <strain evidence="2">0111107269</strain>
        <tissue evidence="2">Whole body</tissue>
    </source>
</reference>
<proteinExistence type="predicted"/>
<dbReference type="Proteomes" id="UP000250275">
    <property type="component" value="Unassembled WGS sequence"/>
</dbReference>
<dbReference type="AlphaFoldDB" id="A0A310SJP4"/>
<keyword evidence="3" id="KW-1185">Reference proteome</keyword>
<protein>
    <submittedName>
        <fullName evidence="2">Uncharacterized protein</fullName>
    </submittedName>
</protein>
<organism evidence="2 3">
    <name type="scientific">Eufriesea mexicana</name>
    <dbReference type="NCBI Taxonomy" id="516756"/>
    <lineage>
        <taxon>Eukaryota</taxon>
        <taxon>Metazoa</taxon>
        <taxon>Ecdysozoa</taxon>
        <taxon>Arthropoda</taxon>
        <taxon>Hexapoda</taxon>
        <taxon>Insecta</taxon>
        <taxon>Pterygota</taxon>
        <taxon>Neoptera</taxon>
        <taxon>Endopterygota</taxon>
        <taxon>Hymenoptera</taxon>
        <taxon>Apocrita</taxon>
        <taxon>Aculeata</taxon>
        <taxon>Apoidea</taxon>
        <taxon>Anthophila</taxon>
        <taxon>Apidae</taxon>
        <taxon>Eufriesea</taxon>
    </lineage>
</organism>
<dbReference type="EMBL" id="KQ760549">
    <property type="protein sequence ID" value="OAD59888.1"/>
    <property type="molecule type" value="Genomic_DNA"/>
</dbReference>
<feature type="region of interest" description="Disordered" evidence="1">
    <location>
        <begin position="137"/>
        <end position="158"/>
    </location>
</feature>
<gene>
    <name evidence="2" type="ORF">WN48_06453</name>
</gene>
<name>A0A310SJP4_9HYME</name>
<accession>A0A310SJP4</accession>
<evidence type="ECO:0000313" key="3">
    <source>
        <dbReference type="Proteomes" id="UP000250275"/>
    </source>
</evidence>
<evidence type="ECO:0000313" key="2">
    <source>
        <dbReference type="EMBL" id="OAD59888.1"/>
    </source>
</evidence>